<evidence type="ECO:0000256" key="5">
    <source>
        <dbReference type="ARBA" id="ARBA00022605"/>
    </source>
</evidence>
<dbReference type="EC" id="2.7.1.39" evidence="3 13"/>
<comment type="subcellular location">
    <subcellularLocation>
        <location evidence="13">Cytoplasm</location>
    </subcellularLocation>
</comment>
<dbReference type="KEGG" id="nae:BHE16_01165"/>
<dbReference type="Proteomes" id="UP000183530">
    <property type="component" value="Chromosome"/>
</dbReference>
<dbReference type="InterPro" id="IPR006203">
    <property type="entry name" value="GHMP_knse_ATP-bd_CS"/>
</dbReference>
<comment type="pathway">
    <text evidence="1 13">Amino-acid biosynthesis; L-threonine biosynthesis; L-threonine from L-aspartate: step 4/5.</text>
</comment>
<protein>
    <recommendedName>
        <fullName evidence="4 13">Homoserine kinase</fullName>
        <shortName evidence="13">HK</shortName>
        <shortName evidence="13">HSK</shortName>
        <ecNumber evidence="3 13">2.7.1.39</ecNumber>
    </recommendedName>
</protein>
<dbReference type="PANTHER" id="PTHR20861:SF1">
    <property type="entry name" value="HOMOSERINE KINASE"/>
    <property type="match status" value="1"/>
</dbReference>
<evidence type="ECO:0000256" key="8">
    <source>
        <dbReference type="ARBA" id="ARBA00022741"/>
    </source>
</evidence>
<keyword evidence="5 13" id="KW-0028">Amino-acid biosynthesis</keyword>
<evidence type="ECO:0000256" key="13">
    <source>
        <dbReference type="HAMAP-Rule" id="MF_00384"/>
    </source>
</evidence>
<dbReference type="GO" id="GO:0005737">
    <property type="term" value="C:cytoplasm"/>
    <property type="evidence" value="ECO:0007669"/>
    <property type="project" value="UniProtKB-SubCell"/>
</dbReference>
<dbReference type="PRINTS" id="PR00958">
    <property type="entry name" value="HOMSERKINASE"/>
</dbReference>
<dbReference type="GO" id="GO:0004413">
    <property type="term" value="F:homoserine kinase activity"/>
    <property type="evidence" value="ECO:0007669"/>
    <property type="project" value="UniProtKB-UniRule"/>
</dbReference>
<feature type="domain" description="GHMP kinase C-terminal" evidence="15">
    <location>
        <begin position="236"/>
        <end position="293"/>
    </location>
</feature>
<keyword evidence="9 13" id="KW-0418">Kinase</keyword>
<reference evidence="16 17" key="1">
    <citation type="submission" date="2016-11" db="EMBL/GenBank/DDBJ databases">
        <title>Genome sequencing of Zhihengliuella aestuarii B18 antagonistic to Plasmodiophora brassicae.</title>
        <authorList>
            <person name="Luo Y."/>
        </authorList>
    </citation>
    <scope>NUCLEOTIDE SEQUENCE [LARGE SCALE GENOMIC DNA]</scope>
    <source>
        <strain evidence="16 17">B18</strain>
    </source>
</reference>
<evidence type="ECO:0000259" key="14">
    <source>
        <dbReference type="Pfam" id="PF00288"/>
    </source>
</evidence>
<feature type="binding site" evidence="13">
    <location>
        <begin position="105"/>
        <end position="115"/>
    </location>
    <ligand>
        <name>ATP</name>
        <dbReference type="ChEBI" id="CHEBI:30616"/>
    </ligand>
</feature>
<dbReference type="OrthoDB" id="9769912at2"/>
<sequence length="316" mass="33291">MQTHAASSYALPKIASGQTITVRVPATSANLGPGFDVLGLALNVHDEIRLETTDDAAVSVRVQGEGAASLPTDETHLVARTIREFWAAEGCEPTGFVLTAHNVIPHGRGMGSSAAAIVSALWAANAALPEDRQLETVELFQRAAILEGHPDNVAPAVFGGLTISWQEDIESFGTVRAKLSEDLVPVLMVPDVELSTHRARGLLPASVPHSVAASNGGRVGLLVHALASDLTLLHMATADQLHQDFRAEAMPDSAALIAELRELGYAAVVSGAGPTVMVMCSSQSVAEEVARRVEGHEGWRVLVTSVDENGVRVEEQ</sequence>
<dbReference type="PIRSF" id="PIRSF000676">
    <property type="entry name" value="Homoser_kin"/>
    <property type="match status" value="1"/>
</dbReference>
<dbReference type="Pfam" id="PF08544">
    <property type="entry name" value="GHMP_kinases_C"/>
    <property type="match status" value="1"/>
</dbReference>
<evidence type="ECO:0000256" key="2">
    <source>
        <dbReference type="ARBA" id="ARBA00007370"/>
    </source>
</evidence>
<keyword evidence="10 13" id="KW-0067">ATP-binding</keyword>
<evidence type="ECO:0000256" key="3">
    <source>
        <dbReference type="ARBA" id="ARBA00012078"/>
    </source>
</evidence>
<dbReference type="HAMAP" id="MF_00384">
    <property type="entry name" value="Homoser_kinase"/>
    <property type="match status" value="1"/>
</dbReference>
<keyword evidence="8 13" id="KW-0547">Nucleotide-binding</keyword>
<dbReference type="RefSeq" id="WP_071893331.1">
    <property type="nucleotide sequence ID" value="NZ_CP018135.1"/>
</dbReference>
<dbReference type="GO" id="GO:0005524">
    <property type="term" value="F:ATP binding"/>
    <property type="evidence" value="ECO:0007669"/>
    <property type="project" value="UniProtKB-UniRule"/>
</dbReference>
<dbReference type="InterPro" id="IPR020568">
    <property type="entry name" value="Ribosomal_Su5_D2-typ_SF"/>
</dbReference>
<dbReference type="InterPro" id="IPR036554">
    <property type="entry name" value="GHMP_kinase_C_sf"/>
</dbReference>
<evidence type="ECO:0000256" key="12">
    <source>
        <dbReference type="ARBA" id="ARBA00049954"/>
    </source>
</evidence>
<dbReference type="InterPro" id="IPR006204">
    <property type="entry name" value="GHMP_kinase_N_dom"/>
</dbReference>
<evidence type="ECO:0000256" key="7">
    <source>
        <dbReference type="ARBA" id="ARBA00022697"/>
    </source>
</evidence>
<evidence type="ECO:0000256" key="10">
    <source>
        <dbReference type="ARBA" id="ARBA00022840"/>
    </source>
</evidence>
<accession>A0A1L2ZL42</accession>
<dbReference type="GO" id="GO:0009088">
    <property type="term" value="P:threonine biosynthetic process"/>
    <property type="evidence" value="ECO:0007669"/>
    <property type="project" value="UniProtKB-UniRule"/>
</dbReference>
<dbReference type="STRING" id="556325.BHE16_01165"/>
<organism evidence="16 17">
    <name type="scientific">Neomicrococcus aestuarii</name>
    <dbReference type="NCBI Taxonomy" id="556325"/>
    <lineage>
        <taxon>Bacteria</taxon>
        <taxon>Bacillati</taxon>
        <taxon>Actinomycetota</taxon>
        <taxon>Actinomycetes</taxon>
        <taxon>Micrococcales</taxon>
        <taxon>Micrococcaceae</taxon>
        <taxon>Neomicrococcus</taxon>
    </lineage>
</organism>
<dbReference type="SUPFAM" id="SSF55060">
    <property type="entry name" value="GHMP Kinase, C-terminal domain"/>
    <property type="match status" value="1"/>
</dbReference>
<evidence type="ECO:0000313" key="17">
    <source>
        <dbReference type="Proteomes" id="UP000183530"/>
    </source>
</evidence>
<evidence type="ECO:0000256" key="9">
    <source>
        <dbReference type="ARBA" id="ARBA00022777"/>
    </source>
</evidence>
<evidence type="ECO:0000256" key="1">
    <source>
        <dbReference type="ARBA" id="ARBA00005015"/>
    </source>
</evidence>
<dbReference type="PANTHER" id="PTHR20861">
    <property type="entry name" value="HOMOSERINE/4-DIPHOSPHOCYTIDYL-2-C-METHYL-D-ERYTHRITOL KINASE"/>
    <property type="match status" value="1"/>
</dbReference>
<gene>
    <name evidence="13" type="primary">thrB</name>
    <name evidence="16" type="ORF">BHE16_01165</name>
</gene>
<comment type="similarity">
    <text evidence="2 13">Belongs to the GHMP kinase family. Homoserine kinase subfamily.</text>
</comment>
<dbReference type="InterPro" id="IPR000870">
    <property type="entry name" value="Homoserine_kinase"/>
</dbReference>
<dbReference type="Gene3D" id="3.30.230.10">
    <property type="match status" value="1"/>
</dbReference>
<dbReference type="AlphaFoldDB" id="A0A1L2ZL42"/>
<evidence type="ECO:0000256" key="4">
    <source>
        <dbReference type="ARBA" id="ARBA00017858"/>
    </source>
</evidence>
<dbReference type="PROSITE" id="PS00627">
    <property type="entry name" value="GHMP_KINASES_ATP"/>
    <property type="match status" value="1"/>
</dbReference>
<evidence type="ECO:0000256" key="6">
    <source>
        <dbReference type="ARBA" id="ARBA00022679"/>
    </source>
</evidence>
<evidence type="ECO:0000256" key="11">
    <source>
        <dbReference type="ARBA" id="ARBA00049375"/>
    </source>
</evidence>
<evidence type="ECO:0000259" key="15">
    <source>
        <dbReference type="Pfam" id="PF08544"/>
    </source>
</evidence>
<dbReference type="UniPathway" id="UPA00050">
    <property type="reaction ID" value="UER00064"/>
</dbReference>
<proteinExistence type="inferred from homology"/>
<dbReference type="NCBIfam" id="TIGR00191">
    <property type="entry name" value="thrB"/>
    <property type="match status" value="1"/>
</dbReference>
<feature type="domain" description="GHMP kinase N-terminal" evidence="14">
    <location>
        <begin position="77"/>
        <end position="160"/>
    </location>
</feature>
<keyword evidence="13" id="KW-0963">Cytoplasm</keyword>
<name>A0A1L2ZL42_9MICC</name>
<dbReference type="InterPro" id="IPR013750">
    <property type="entry name" value="GHMP_kinase_C_dom"/>
</dbReference>
<comment type="function">
    <text evidence="12 13">Catalyzes the ATP-dependent phosphorylation of L-homoserine to L-homoserine phosphate.</text>
</comment>
<keyword evidence="6 13" id="KW-0808">Transferase</keyword>
<dbReference type="SUPFAM" id="SSF54211">
    <property type="entry name" value="Ribosomal protein S5 domain 2-like"/>
    <property type="match status" value="1"/>
</dbReference>
<evidence type="ECO:0000313" key="16">
    <source>
        <dbReference type="EMBL" id="APF39856.1"/>
    </source>
</evidence>
<dbReference type="Pfam" id="PF00288">
    <property type="entry name" value="GHMP_kinases_N"/>
    <property type="match status" value="1"/>
</dbReference>
<comment type="catalytic activity">
    <reaction evidence="11 13">
        <text>L-homoserine + ATP = O-phospho-L-homoserine + ADP + H(+)</text>
        <dbReference type="Rhea" id="RHEA:13985"/>
        <dbReference type="ChEBI" id="CHEBI:15378"/>
        <dbReference type="ChEBI" id="CHEBI:30616"/>
        <dbReference type="ChEBI" id="CHEBI:57476"/>
        <dbReference type="ChEBI" id="CHEBI:57590"/>
        <dbReference type="ChEBI" id="CHEBI:456216"/>
        <dbReference type="EC" id="2.7.1.39"/>
    </reaction>
</comment>
<dbReference type="InterPro" id="IPR014721">
    <property type="entry name" value="Ribsml_uS5_D2-typ_fold_subgr"/>
</dbReference>
<dbReference type="Gene3D" id="3.30.70.890">
    <property type="entry name" value="GHMP kinase, C-terminal domain"/>
    <property type="match status" value="1"/>
</dbReference>
<dbReference type="EMBL" id="CP018135">
    <property type="protein sequence ID" value="APF39856.1"/>
    <property type="molecule type" value="Genomic_DNA"/>
</dbReference>
<keyword evidence="7 13" id="KW-0791">Threonine biosynthesis</keyword>
<keyword evidence="17" id="KW-1185">Reference proteome</keyword>